<name>A0ABS6K8J4_9FIRM</name>
<feature type="region of interest" description="Disordered" evidence="3">
    <location>
        <begin position="178"/>
        <end position="261"/>
    </location>
</feature>
<dbReference type="RefSeq" id="WP_158352941.1">
    <property type="nucleotide sequence ID" value="NZ_JAHQCX010000007.1"/>
</dbReference>
<evidence type="ECO:0000313" key="5">
    <source>
        <dbReference type="Proteomes" id="UP001314681"/>
    </source>
</evidence>
<dbReference type="PANTHER" id="PTHR32347:SF23">
    <property type="entry name" value="BLL5650 PROTEIN"/>
    <property type="match status" value="1"/>
</dbReference>
<protein>
    <submittedName>
        <fullName evidence="4">HlyD family secretion protein</fullName>
    </submittedName>
</protein>
<evidence type="ECO:0000256" key="1">
    <source>
        <dbReference type="ARBA" id="ARBA00004196"/>
    </source>
</evidence>
<dbReference type="Gene3D" id="1.10.287.470">
    <property type="entry name" value="Helix hairpin bin"/>
    <property type="match status" value="1"/>
</dbReference>
<feature type="compositionally biased region" description="Basic and acidic residues" evidence="3">
    <location>
        <begin position="217"/>
        <end position="235"/>
    </location>
</feature>
<evidence type="ECO:0000313" key="4">
    <source>
        <dbReference type="EMBL" id="MBU9726841.1"/>
    </source>
</evidence>
<feature type="compositionally biased region" description="Basic and acidic residues" evidence="3">
    <location>
        <begin position="183"/>
        <end position="195"/>
    </location>
</feature>
<evidence type="ECO:0000256" key="2">
    <source>
        <dbReference type="ARBA" id="ARBA00023054"/>
    </source>
</evidence>
<dbReference type="PANTHER" id="PTHR32347">
    <property type="entry name" value="EFFLUX SYSTEM COMPONENT YKNX-RELATED"/>
    <property type="match status" value="1"/>
</dbReference>
<proteinExistence type="predicted"/>
<gene>
    <name evidence="4" type="ORF">KTH90_12530</name>
</gene>
<comment type="caution">
    <text evidence="4">The sequence shown here is derived from an EMBL/GenBank/DDBJ whole genome shotgun (WGS) entry which is preliminary data.</text>
</comment>
<reference evidence="4 5" key="1">
    <citation type="submission" date="2021-06" db="EMBL/GenBank/DDBJ databases">
        <title>Description of novel taxa of the family Lachnospiraceae.</title>
        <authorList>
            <person name="Chaplin A.V."/>
            <person name="Sokolova S.R."/>
            <person name="Pikina A.P."/>
            <person name="Korzhanova M."/>
            <person name="Belova V."/>
            <person name="Korostin D."/>
            <person name="Efimov B.A."/>
        </authorList>
    </citation>
    <scope>NUCLEOTIDE SEQUENCE [LARGE SCALE GENOMIC DNA]</scope>
    <source>
        <strain evidence="4 5">ASD4241</strain>
    </source>
</reference>
<feature type="compositionally biased region" description="Basic and acidic residues" evidence="3">
    <location>
        <begin position="141"/>
        <end position="164"/>
    </location>
</feature>
<feature type="region of interest" description="Disordered" evidence="3">
    <location>
        <begin position="124"/>
        <end position="164"/>
    </location>
</feature>
<evidence type="ECO:0000256" key="3">
    <source>
        <dbReference type="SAM" id="MobiDB-lite"/>
    </source>
</evidence>
<dbReference type="EMBL" id="JAHQCX010000007">
    <property type="protein sequence ID" value="MBU9726841.1"/>
    <property type="molecule type" value="Genomic_DNA"/>
</dbReference>
<sequence>MKNQSLWHIKWRHNGENSIQKKAMRYLAAFLILMVLCTLLSGAADALTLARIKTEAIRPMSLNHNTSLNGTLTPKYEKAVFTLPDQRVSSVQVKEGDMVKEGDVLFQVDLEELEEQLERARDELKKSEYQQKDTNSANALEAKEKQKAEARAREDYDRTVDESDRKIQEAEAEWADAQARLGIVRDRPVTPKPDGETGQGYTQEQKQEEISALEQETAARKQAYDAAVAEKEENMRNAGRQVEDASVPPPSNHSNSIADLDQKEIERRIQKLEQLKADGGAVRATMDSVVKKLEAATGQITSSTMAALLTDTSNGYRFEATAAKDEIRYLAVGDEVTLDFGDHNDPVSGLGIESIEASEEDPDRCLISLDVPPQKEKLPSTAELKGTQTTKKYPAVVPIGALKVENGKYFLYMPAEKESVLGNIMVVERVDVDVLDKNDKYAAVEGAFLESNEVLVRSSKPVDTGDRVRKEEG</sequence>
<keyword evidence="5" id="KW-1185">Reference proteome</keyword>
<accession>A0ABS6K8J4</accession>
<dbReference type="Proteomes" id="UP001314681">
    <property type="component" value="Unassembled WGS sequence"/>
</dbReference>
<dbReference type="Gene3D" id="2.40.50.100">
    <property type="match status" value="1"/>
</dbReference>
<keyword evidence="2" id="KW-0175">Coiled coil</keyword>
<dbReference type="InterPro" id="IPR050465">
    <property type="entry name" value="UPF0194_transport"/>
</dbReference>
<organism evidence="4 5">
    <name type="scientific">Diplocloster modestus</name>
    <dbReference type="NCBI Taxonomy" id="2850322"/>
    <lineage>
        <taxon>Bacteria</taxon>
        <taxon>Bacillati</taxon>
        <taxon>Bacillota</taxon>
        <taxon>Clostridia</taxon>
        <taxon>Lachnospirales</taxon>
        <taxon>Lachnospiraceae</taxon>
        <taxon>Diplocloster</taxon>
    </lineage>
</organism>
<comment type="subcellular location">
    <subcellularLocation>
        <location evidence="1">Cell envelope</location>
    </subcellularLocation>
</comment>